<protein>
    <submittedName>
        <fullName evidence="1">Uncharacterized protein</fullName>
    </submittedName>
</protein>
<organism evidence="1 2">
    <name type="scientific">Microbacterium halimionae</name>
    <dbReference type="NCBI Taxonomy" id="1526413"/>
    <lineage>
        <taxon>Bacteria</taxon>
        <taxon>Bacillati</taxon>
        <taxon>Actinomycetota</taxon>
        <taxon>Actinomycetes</taxon>
        <taxon>Micrococcales</taxon>
        <taxon>Microbacteriaceae</taxon>
        <taxon>Microbacterium</taxon>
    </lineage>
</organism>
<accession>A0A7W3JR38</accession>
<dbReference type="Proteomes" id="UP000526083">
    <property type="component" value="Unassembled WGS sequence"/>
</dbReference>
<reference evidence="1 2" key="1">
    <citation type="submission" date="2020-07" db="EMBL/GenBank/DDBJ databases">
        <title>Sequencing the genomes of 1000 actinobacteria strains.</title>
        <authorList>
            <person name="Klenk H.-P."/>
        </authorList>
    </citation>
    <scope>NUCLEOTIDE SEQUENCE [LARGE SCALE GENOMIC DNA]</scope>
    <source>
        <strain evidence="1 2">DSM 27576</strain>
    </source>
</reference>
<keyword evidence="2" id="KW-1185">Reference proteome</keyword>
<evidence type="ECO:0000313" key="2">
    <source>
        <dbReference type="Proteomes" id="UP000526083"/>
    </source>
</evidence>
<gene>
    <name evidence="1" type="ORF">FHX48_002452</name>
</gene>
<evidence type="ECO:0000313" key="1">
    <source>
        <dbReference type="EMBL" id="MBA8817353.1"/>
    </source>
</evidence>
<comment type="caution">
    <text evidence="1">The sequence shown here is derived from an EMBL/GenBank/DDBJ whole genome shotgun (WGS) entry which is preliminary data.</text>
</comment>
<sequence length="67" mass="7327">MLCRAGGWDATRPRGITGEGVDLLHLFSHRGLILGGAPVDYEGIDGSDVEVRSLKIFSEINFNRVEI</sequence>
<dbReference type="AlphaFoldDB" id="A0A7W3JR38"/>
<proteinExistence type="predicted"/>
<name>A0A7W3JR38_9MICO</name>
<dbReference type="EMBL" id="JACGWY010000006">
    <property type="protein sequence ID" value="MBA8817353.1"/>
    <property type="molecule type" value="Genomic_DNA"/>
</dbReference>